<dbReference type="PROSITE" id="PS51375">
    <property type="entry name" value="PPR"/>
    <property type="match status" value="4"/>
</dbReference>
<dbReference type="InterPro" id="IPR002885">
    <property type="entry name" value="PPR_rpt"/>
</dbReference>
<dbReference type="Pfam" id="PF13812">
    <property type="entry name" value="PPR_3"/>
    <property type="match status" value="1"/>
</dbReference>
<evidence type="ECO:0000256" key="4">
    <source>
        <dbReference type="SAM" id="MobiDB-lite"/>
    </source>
</evidence>
<dbReference type="Gene3D" id="1.25.40.10">
    <property type="entry name" value="Tetratricopeptide repeat domain"/>
    <property type="match status" value="2"/>
</dbReference>
<protein>
    <recommendedName>
        <fullName evidence="7">Pentatricopeptide repeat-containing protein</fullName>
    </recommendedName>
</protein>
<dbReference type="PANTHER" id="PTHR47939">
    <property type="entry name" value="MEMBRANE-ASSOCIATED SALT-INDUCIBLE PROTEIN-LIKE"/>
    <property type="match status" value="1"/>
</dbReference>
<dbReference type="InterPro" id="IPR011990">
    <property type="entry name" value="TPR-like_helical_dom_sf"/>
</dbReference>
<feature type="region of interest" description="Disordered" evidence="4">
    <location>
        <begin position="1"/>
        <end position="24"/>
    </location>
</feature>
<evidence type="ECO:0000313" key="5">
    <source>
        <dbReference type="EMBL" id="KAK3033605.1"/>
    </source>
</evidence>
<evidence type="ECO:0000256" key="2">
    <source>
        <dbReference type="ARBA" id="ARBA00022737"/>
    </source>
</evidence>
<keyword evidence="2" id="KW-0677">Repeat</keyword>
<comment type="caution">
    <text evidence="5">The sequence shown here is derived from an EMBL/GenBank/DDBJ whole genome shotgun (WGS) entry which is preliminary data.</text>
</comment>
<comment type="similarity">
    <text evidence="1">Belongs to the PPR family. P subfamily.</text>
</comment>
<accession>A0AA88X7N2</accession>
<dbReference type="PANTHER" id="PTHR47939:SF11">
    <property type="entry name" value="TETRATRICOPEPTIDE-LIKE HELICAL DOMAIN SUPERFAMILY"/>
    <property type="match status" value="1"/>
</dbReference>
<evidence type="ECO:0000256" key="1">
    <source>
        <dbReference type="ARBA" id="ARBA00007626"/>
    </source>
</evidence>
<sequence>MGTGCNHMKASANTPPPPPPAEPLPVSLGPLAIAAEVGTTLLHGQLAIKAWSSPSILQAPQTHDPQTNHPPPVHPFLLLLLLLLPPPPPPPSPFTSFSAVKSAIANEPDPDKLAQLFESESAAFARFRRHRPLFHLSVRKLARSHRFDLIQRILAHSISTSPPSQLASEGFWLRVVTLYSEAGMVDQAIETLHQMQAQHSCPRTEKSLCAILSVYLHNKIYDDRFHRAFATFPAQLGVSPGVNSLNLVLKAFCSAKDVDSARALVARMESDFNVAPDIHSYNILLGGYLEKGVKSGGFDEVVREISDKGLEPNLTTYNHRILRFCKSKECTRAKKLLDEMVGKGVEPNSASYNAIIFGFCKVGDLESAKTVLEKMVADGFATPPSFAYYTMMKHMVEEGEFDKALEMCKEIIRRKWVPPFEAMEGLVKGLAKLSKADEAKEAVQLMKKRLRGTAVDAWGKVEAALPL</sequence>
<dbReference type="Pfam" id="PF01535">
    <property type="entry name" value="PPR"/>
    <property type="match status" value="1"/>
</dbReference>
<feature type="repeat" description="PPR" evidence="3">
    <location>
        <begin position="384"/>
        <end position="418"/>
    </location>
</feature>
<feature type="repeat" description="PPR" evidence="3">
    <location>
        <begin position="348"/>
        <end position="382"/>
    </location>
</feature>
<evidence type="ECO:0008006" key="7">
    <source>
        <dbReference type="Google" id="ProtNLM"/>
    </source>
</evidence>
<keyword evidence="6" id="KW-1185">Reference proteome</keyword>
<dbReference type="EMBL" id="JAVXUP010000228">
    <property type="protein sequence ID" value="KAK3033605.1"/>
    <property type="molecule type" value="Genomic_DNA"/>
</dbReference>
<dbReference type="NCBIfam" id="TIGR00756">
    <property type="entry name" value="PPR"/>
    <property type="match status" value="4"/>
</dbReference>
<reference evidence="5" key="1">
    <citation type="submission" date="2022-12" db="EMBL/GenBank/DDBJ databases">
        <title>Draft genome assemblies for two species of Escallonia (Escalloniales).</title>
        <authorList>
            <person name="Chanderbali A."/>
            <person name="Dervinis C."/>
            <person name="Anghel I."/>
            <person name="Soltis D."/>
            <person name="Soltis P."/>
            <person name="Zapata F."/>
        </authorList>
    </citation>
    <scope>NUCLEOTIDE SEQUENCE</scope>
    <source>
        <strain evidence="5">UCBG64.0493</strain>
        <tissue evidence="5">Leaf</tissue>
    </source>
</reference>
<evidence type="ECO:0000313" key="6">
    <source>
        <dbReference type="Proteomes" id="UP001188597"/>
    </source>
</evidence>
<dbReference type="AlphaFoldDB" id="A0AA88X7N2"/>
<proteinExistence type="inferred from homology"/>
<feature type="repeat" description="PPR" evidence="3">
    <location>
        <begin position="277"/>
        <end position="312"/>
    </location>
</feature>
<evidence type="ECO:0000256" key="3">
    <source>
        <dbReference type="PROSITE-ProRule" id="PRU00708"/>
    </source>
</evidence>
<gene>
    <name evidence="5" type="ORF">RJ639_032891</name>
</gene>
<dbReference type="InterPro" id="IPR050667">
    <property type="entry name" value="PPR-containing_protein"/>
</dbReference>
<feature type="compositionally biased region" description="Pro residues" evidence="4">
    <location>
        <begin position="14"/>
        <end position="23"/>
    </location>
</feature>
<dbReference type="Proteomes" id="UP001188597">
    <property type="component" value="Unassembled WGS sequence"/>
</dbReference>
<organism evidence="5 6">
    <name type="scientific">Escallonia herrerae</name>
    <dbReference type="NCBI Taxonomy" id="1293975"/>
    <lineage>
        <taxon>Eukaryota</taxon>
        <taxon>Viridiplantae</taxon>
        <taxon>Streptophyta</taxon>
        <taxon>Embryophyta</taxon>
        <taxon>Tracheophyta</taxon>
        <taxon>Spermatophyta</taxon>
        <taxon>Magnoliopsida</taxon>
        <taxon>eudicotyledons</taxon>
        <taxon>Gunneridae</taxon>
        <taxon>Pentapetalae</taxon>
        <taxon>asterids</taxon>
        <taxon>campanulids</taxon>
        <taxon>Escalloniales</taxon>
        <taxon>Escalloniaceae</taxon>
        <taxon>Escallonia</taxon>
    </lineage>
</organism>
<feature type="repeat" description="PPR" evidence="3">
    <location>
        <begin position="313"/>
        <end position="347"/>
    </location>
</feature>
<name>A0AA88X7N2_9ASTE</name>
<dbReference type="Pfam" id="PF13041">
    <property type="entry name" value="PPR_2"/>
    <property type="match status" value="1"/>
</dbReference>